<dbReference type="EMBL" id="BDSA01000001">
    <property type="protein sequence ID" value="GBE58692.1"/>
    <property type="molecule type" value="Genomic_DNA"/>
</dbReference>
<organism evidence="1 2">
    <name type="scientific">Babesia ovata</name>
    <dbReference type="NCBI Taxonomy" id="189622"/>
    <lineage>
        <taxon>Eukaryota</taxon>
        <taxon>Sar</taxon>
        <taxon>Alveolata</taxon>
        <taxon>Apicomplexa</taxon>
        <taxon>Aconoidasida</taxon>
        <taxon>Piroplasmida</taxon>
        <taxon>Babesiidae</taxon>
        <taxon>Babesia</taxon>
    </lineage>
</organism>
<keyword evidence="2" id="KW-1185">Reference proteome</keyword>
<comment type="caution">
    <text evidence="1">The sequence shown here is derived from an EMBL/GenBank/DDBJ whole genome shotgun (WGS) entry which is preliminary data.</text>
</comment>
<gene>
    <name evidence="1" type="ORF">BOVATA_001850</name>
</gene>
<sequence length="189" mass="19720">MLINPNAHAIYMKSCTTPPTIEVAIFQLAGVTLRRSGTRGALLEEPDDLVALDLVVLEHGELDLLLLVLDLLGGGVLLLLALLTTTADVDVLHKVDGVVFTDELSDGCGVFGLDDSGPEGLEAVGQAVKLGNPALDFGDSLETIDVDNGGAAVEKLDENLSALHGGIASVAQFGLAIMLLSKPKLEREI</sequence>
<evidence type="ECO:0000313" key="1">
    <source>
        <dbReference type="EMBL" id="GBE58692.1"/>
    </source>
</evidence>
<dbReference type="VEuPathDB" id="PiroplasmaDB:BOVATA_001850"/>
<accession>A0A2H6K6T9</accession>
<dbReference type="RefSeq" id="XP_028864935.1">
    <property type="nucleotide sequence ID" value="XM_029009102.1"/>
</dbReference>
<dbReference type="AlphaFoldDB" id="A0A2H6K6T9"/>
<proteinExistence type="predicted"/>
<dbReference type="GeneID" id="39872462"/>
<protein>
    <submittedName>
        <fullName evidence="1">Uncharacterized protein</fullName>
    </submittedName>
</protein>
<reference evidence="1 2" key="1">
    <citation type="journal article" date="2017" name="BMC Genomics">
        <title>Whole-genome assembly of Babesia ovata and comparative genomics between closely related pathogens.</title>
        <authorList>
            <person name="Yamagishi J."/>
            <person name="Asada M."/>
            <person name="Hakimi H."/>
            <person name="Tanaka T.Q."/>
            <person name="Sugimoto C."/>
            <person name="Kawazu S."/>
        </authorList>
    </citation>
    <scope>NUCLEOTIDE SEQUENCE [LARGE SCALE GENOMIC DNA]</scope>
    <source>
        <strain evidence="1 2">Miyake</strain>
    </source>
</reference>
<evidence type="ECO:0000313" key="2">
    <source>
        <dbReference type="Proteomes" id="UP000236319"/>
    </source>
</evidence>
<name>A0A2H6K6T9_9APIC</name>
<dbReference type="Proteomes" id="UP000236319">
    <property type="component" value="Unassembled WGS sequence"/>
</dbReference>